<organism evidence="2 3">
    <name type="scientific">Truncatella angustata</name>
    <dbReference type="NCBI Taxonomy" id="152316"/>
    <lineage>
        <taxon>Eukaryota</taxon>
        <taxon>Fungi</taxon>
        <taxon>Dikarya</taxon>
        <taxon>Ascomycota</taxon>
        <taxon>Pezizomycotina</taxon>
        <taxon>Sordariomycetes</taxon>
        <taxon>Xylariomycetidae</taxon>
        <taxon>Amphisphaeriales</taxon>
        <taxon>Sporocadaceae</taxon>
        <taxon>Truncatella</taxon>
    </lineage>
</organism>
<dbReference type="RefSeq" id="XP_045951333.1">
    <property type="nucleotide sequence ID" value="XM_046101103.1"/>
</dbReference>
<accession>A0A9P8RFD1</accession>
<dbReference type="EMBL" id="JAGPXC010000013">
    <property type="protein sequence ID" value="KAH6643403.1"/>
    <property type="molecule type" value="Genomic_DNA"/>
</dbReference>
<feature type="region of interest" description="Disordered" evidence="1">
    <location>
        <begin position="55"/>
        <end position="98"/>
    </location>
</feature>
<evidence type="ECO:0000256" key="1">
    <source>
        <dbReference type="SAM" id="MobiDB-lite"/>
    </source>
</evidence>
<dbReference type="AlphaFoldDB" id="A0A9P8RFD1"/>
<keyword evidence="3" id="KW-1185">Reference proteome</keyword>
<evidence type="ECO:0000313" key="2">
    <source>
        <dbReference type="EMBL" id="KAH6643403.1"/>
    </source>
</evidence>
<comment type="caution">
    <text evidence="2">The sequence shown here is derived from an EMBL/GenBank/DDBJ whole genome shotgun (WGS) entry which is preliminary data.</text>
</comment>
<dbReference type="GeneID" id="70129995"/>
<proteinExistence type="predicted"/>
<name>A0A9P8RFD1_9PEZI</name>
<dbReference type="Proteomes" id="UP000758603">
    <property type="component" value="Unassembled WGS sequence"/>
</dbReference>
<gene>
    <name evidence="2" type="ORF">BKA67DRAFT_542360</name>
</gene>
<evidence type="ECO:0000313" key="3">
    <source>
        <dbReference type="Proteomes" id="UP000758603"/>
    </source>
</evidence>
<protein>
    <submittedName>
        <fullName evidence="2">Uncharacterized protein</fullName>
    </submittedName>
</protein>
<sequence>MAESVSIIGAISALGGIIGTAVQAAKSLIGLIEQREDSDVILLEAMHVADDVKRRAQGAPSVARKPGAGQGHRRSLNVRIEAGSGVAGPTRTRNDAFSKRFAGKRQWRFASP</sequence>
<reference evidence="2" key="1">
    <citation type="journal article" date="2021" name="Nat. Commun.">
        <title>Genetic determinants of endophytism in the Arabidopsis root mycobiome.</title>
        <authorList>
            <person name="Mesny F."/>
            <person name="Miyauchi S."/>
            <person name="Thiergart T."/>
            <person name="Pickel B."/>
            <person name="Atanasova L."/>
            <person name="Karlsson M."/>
            <person name="Huettel B."/>
            <person name="Barry K.W."/>
            <person name="Haridas S."/>
            <person name="Chen C."/>
            <person name="Bauer D."/>
            <person name="Andreopoulos W."/>
            <person name="Pangilinan J."/>
            <person name="LaButti K."/>
            <person name="Riley R."/>
            <person name="Lipzen A."/>
            <person name="Clum A."/>
            <person name="Drula E."/>
            <person name="Henrissat B."/>
            <person name="Kohler A."/>
            <person name="Grigoriev I.V."/>
            <person name="Martin F.M."/>
            <person name="Hacquard S."/>
        </authorList>
    </citation>
    <scope>NUCLEOTIDE SEQUENCE</scope>
    <source>
        <strain evidence="2">MPI-SDFR-AT-0073</strain>
    </source>
</reference>